<sequence length="81" mass="9865">MDASWLVKIVCLEEINEFFSVTEFEKFQNYIERLINDGKLVEVLVQKPYADFPEQWYQCKLCSQVWRLVHPDFPFKGYRRL</sequence>
<proteinExistence type="predicted"/>
<accession>A0A7H1VT99</accession>
<protein>
    <submittedName>
        <fullName evidence="1">Uncharacterized protein</fullName>
    </submittedName>
</protein>
<name>A0A7H1VT99_9FIRM</name>
<evidence type="ECO:0000313" key="1">
    <source>
        <dbReference type="EMBL" id="QNU68611.1"/>
    </source>
</evidence>
<evidence type="ECO:0000313" key="2">
    <source>
        <dbReference type="Proteomes" id="UP000306409"/>
    </source>
</evidence>
<keyword evidence="2" id="KW-1185">Reference proteome</keyword>
<dbReference type="AlphaFoldDB" id="A0A7H1VT99"/>
<dbReference type="EMBL" id="CP061336">
    <property type="protein sequence ID" value="QNU68611.1"/>
    <property type="molecule type" value="Genomic_DNA"/>
</dbReference>
<organism evidence="1 2">
    <name type="scientific">Ruminiclostridium herbifermentans</name>
    <dbReference type="NCBI Taxonomy" id="2488810"/>
    <lineage>
        <taxon>Bacteria</taxon>
        <taxon>Bacillati</taxon>
        <taxon>Bacillota</taxon>
        <taxon>Clostridia</taxon>
        <taxon>Eubacteriales</taxon>
        <taxon>Oscillospiraceae</taxon>
        <taxon>Ruminiclostridium</taxon>
    </lineage>
</organism>
<reference evidence="1 2" key="1">
    <citation type="submission" date="2020-09" db="EMBL/GenBank/DDBJ databases">
        <title>Characterization and genome sequencing of Ruminiclostridium sp. nov. MA18.</title>
        <authorList>
            <person name="Rettenmaier R."/>
            <person name="Kowollik M.-L."/>
            <person name="Liebl W."/>
            <person name="Zverlov V."/>
        </authorList>
    </citation>
    <scope>NUCLEOTIDE SEQUENCE [LARGE SCALE GENOMIC DNA]</scope>
    <source>
        <strain evidence="1 2">MA18</strain>
    </source>
</reference>
<dbReference type="KEGG" id="rher:EHE19_009540"/>
<dbReference type="Proteomes" id="UP000306409">
    <property type="component" value="Chromosome"/>
</dbReference>
<gene>
    <name evidence="1" type="ORF">EHE19_009540</name>
</gene>